<evidence type="ECO:0000256" key="2">
    <source>
        <dbReference type="ARBA" id="ARBA00004524"/>
    </source>
</evidence>
<dbReference type="InterPro" id="IPR001104">
    <property type="entry name" value="3-oxo-5_a-steroid_4-DH_C"/>
</dbReference>
<dbReference type="GO" id="GO:0005789">
    <property type="term" value="C:endoplasmic reticulum membrane"/>
    <property type="evidence" value="ECO:0007669"/>
    <property type="project" value="UniProtKB-SubCell"/>
</dbReference>
<sequence>MTERSCGSPATTWTVPLVGAASLLATTVCIALLQQYVMPLGSATVVVSASHLHLALAVTTYLVLRFATVAPYGRYAESSQARVTVPASLSWALQECPTLLNVIYYLLVEYPCHSLGGGCGQWMHLAFDDPLGEAARVIADGLASLHVGLLLFVIHYVHRSLLYPLLIRKGTPVPIEVMLAATLYCLFNGRLQLLANIRDSPAASRFPLDTTIHTTLLFVGSVVFFAGMWVNVCSDYRLLRLKAKPPKGTRKVPHGGLFEYVSCANFFGEIVEWCGYTLVVWSTTAASKPEAGLAACSFFLYVMANLLPRGRAHHAWYEKHFGSAYKALRRRVVIPCVY</sequence>
<evidence type="ECO:0000256" key="10">
    <source>
        <dbReference type="ARBA" id="ARBA00023002"/>
    </source>
</evidence>
<keyword evidence="8" id="KW-0521">NADP</keyword>
<evidence type="ECO:0000313" key="16">
    <source>
        <dbReference type="Proteomes" id="UP000031737"/>
    </source>
</evidence>
<evidence type="ECO:0000256" key="6">
    <source>
        <dbReference type="ARBA" id="ARBA00022824"/>
    </source>
</evidence>
<protein>
    <submittedName>
        <fullName evidence="15">3-oxo-5-alpha-steroid 4-dehydrogenase</fullName>
    </submittedName>
</protein>
<comment type="similarity">
    <text evidence="3">Belongs to the steroid 5-alpha reductase family.</text>
</comment>
<keyword evidence="9 13" id="KW-1133">Transmembrane helix</keyword>
<evidence type="ECO:0000256" key="11">
    <source>
        <dbReference type="ARBA" id="ARBA00023098"/>
    </source>
</evidence>
<evidence type="ECO:0000256" key="13">
    <source>
        <dbReference type="SAM" id="Phobius"/>
    </source>
</evidence>
<keyword evidence="7" id="KW-0492">Microsome</keyword>
<dbReference type="Gene3D" id="1.20.120.1630">
    <property type="match status" value="1"/>
</dbReference>
<evidence type="ECO:0000256" key="9">
    <source>
        <dbReference type="ARBA" id="ARBA00022989"/>
    </source>
</evidence>
<evidence type="ECO:0000256" key="4">
    <source>
        <dbReference type="ARBA" id="ARBA00022692"/>
    </source>
</evidence>
<feature type="transmembrane region" description="Helical" evidence="13">
    <location>
        <begin position="45"/>
        <end position="64"/>
    </location>
</feature>
<dbReference type="Pfam" id="PF02544">
    <property type="entry name" value="Steroid_dh"/>
    <property type="match status" value="1"/>
</dbReference>
<evidence type="ECO:0000256" key="3">
    <source>
        <dbReference type="ARBA" id="ARBA00007742"/>
    </source>
</evidence>
<accession>A0A061J7T2</accession>
<evidence type="ECO:0000256" key="5">
    <source>
        <dbReference type="ARBA" id="ARBA00022782"/>
    </source>
</evidence>
<name>A0A061J7T2_TRYRA</name>
<gene>
    <name evidence="15" type="ORF">TRSC58_02130</name>
</gene>
<dbReference type="PANTHER" id="PTHR10556">
    <property type="entry name" value="3-OXO-5-ALPHA-STEROID 4-DEHYDROGENASE"/>
    <property type="match status" value="1"/>
</dbReference>
<evidence type="ECO:0000256" key="7">
    <source>
        <dbReference type="ARBA" id="ARBA00022848"/>
    </source>
</evidence>
<feature type="domain" description="3-oxo-5-alpha-steroid 4-dehydrogenase C-terminal" evidence="14">
    <location>
        <begin position="172"/>
        <end position="338"/>
    </location>
</feature>
<keyword evidence="10" id="KW-0560">Oxidoreductase</keyword>
<dbReference type="VEuPathDB" id="TriTrypDB:TRSC58_02130"/>
<comment type="caution">
    <text evidence="15">The sequence shown here is derived from an EMBL/GenBank/DDBJ whole genome shotgun (WGS) entry which is preliminary data.</text>
</comment>
<dbReference type="GO" id="GO:0006694">
    <property type="term" value="P:steroid biosynthetic process"/>
    <property type="evidence" value="ECO:0007669"/>
    <property type="project" value="TreeGrafter"/>
</dbReference>
<dbReference type="Proteomes" id="UP000031737">
    <property type="component" value="Unassembled WGS sequence"/>
</dbReference>
<evidence type="ECO:0000256" key="1">
    <source>
        <dbReference type="ARBA" id="ARBA00004477"/>
    </source>
</evidence>
<keyword evidence="12 13" id="KW-0472">Membrane</keyword>
<feature type="transmembrane region" description="Helical" evidence="13">
    <location>
        <begin position="215"/>
        <end position="236"/>
    </location>
</feature>
<evidence type="ECO:0000256" key="12">
    <source>
        <dbReference type="ARBA" id="ARBA00023136"/>
    </source>
</evidence>
<evidence type="ECO:0000259" key="14">
    <source>
        <dbReference type="Pfam" id="PF02544"/>
    </source>
</evidence>
<organism evidence="15 16">
    <name type="scientific">Trypanosoma rangeli SC58</name>
    <dbReference type="NCBI Taxonomy" id="429131"/>
    <lineage>
        <taxon>Eukaryota</taxon>
        <taxon>Discoba</taxon>
        <taxon>Euglenozoa</taxon>
        <taxon>Kinetoplastea</taxon>
        <taxon>Metakinetoplastina</taxon>
        <taxon>Trypanosomatida</taxon>
        <taxon>Trypanosomatidae</taxon>
        <taxon>Trypanosoma</taxon>
        <taxon>Herpetosoma</taxon>
    </lineage>
</organism>
<feature type="transmembrane region" description="Helical" evidence="13">
    <location>
        <begin position="12"/>
        <end position="33"/>
    </location>
</feature>
<dbReference type="AlphaFoldDB" id="A0A061J7T2"/>
<dbReference type="PANTHER" id="PTHR10556:SF57">
    <property type="entry name" value="3-OXO-5-ALPHA-STEROID 4-DEHYDROGENASE 1"/>
    <property type="match status" value="1"/>
</dbReference>
<evidence type="ECO:0000313" key="15">
    <source>
        <dbReference type="EMBL" id="ESL10141.1"/>
    </source>
</evidence>
<dbReference type="EMBL" id="AUPL01002130">
    <property type="protein sequence ID" value="ESL10141.1"/>
    <property type="molecule type" value="Genomic_DNA"/>
</dbReference>
<dbReference type="GO" id="GO:0030154">
    <property type="term" value="P:cell differentiation"/>
    <property type="evidence" value="ECO:0007669"/>
    <property type="project" value="UniProtKB-KW"/>
</dbReference>
<keyword evidence="4 13" id="KW-0812">Transmembrane</keyword>
<keyword evidence="5" id="KW-0221">Differentiation</keyword>
<feature type="transmembrane region" description="Helical" evidence="13">
    <location>
        <begin position="137"/>
        <end position="157"/>
    </location>
</feature>
<dbReference type="OrthoDB" id="5788137at2759"/>
<keyword evidence="16" id="KW-1185">Reference proteome</keyword>
<keyword evidence="6" id="KW-0256">Endoplasmic reticulum</keyword>
<keyword evidence="11" id="KW-0443">Lipid metabolism</keyword>
<dbReference type="InterPro" id="IPR039357">
    <property type="entry name" value="SRD5A/TECR"/>
</dbReference>
<dbReference type="GO" id="GO:0003865">
    <property type="term" value="F:3-oxo-5-alpha-steroid 4-dehydrogenase activity"/>
    <property type="evidence" value="ECO:0007669"/>
    <property type="project" value="TreeGrafter"/>
</dbReference>
<proteinExistence type="inferred from homology"/>
<comment type="subcellular location">
    <subcellularLocation>
        <location evidence="1">Endoplasmic reticulum membrane</location>
        <topology evidence="1">Multi-pass membrane protein</topology>
    </subcellularLocation>
    <subcellularLocation>
        <location evidence="2">Microsome membrane</location>
    </subcellularLocation>
</comment>
<reference evidence="15 16" key="1">
    <citation type="submission" date="2013-07" db="EMBL/GenBank/DDBJ databases">
        <authorList>
            <person name="Stoco P.H."/>
            <person name="Wagner G."/>
            <person name="Gerber A."/>
            <person name="Zaha A."/>
            <person name="Thompson C."/>
            <person name="Bartholomeu D.C."/>
            <person name="Luckemeyer D.D."/>
            <person name="Bahia D."/>
            <person name="Loreto E."/>
            <person name="Prestes E.B."/>
            <person name="Lima F.M."/>
            <person name="Rodrigues-Luiz G."/>
            <person name="Vallejo G.A."/>
            <person name="Filho J.F."/>
            <person name="Monteiro K.M."/>
            <person name="Tyler K.M."/>
            <person name="de Almeida L.G."/>
            <person name="Ortiz M.F."/>
            <person name="Siervo M.A."/>
            <person name="de Moraes M.H."/>
            <person name="Cunha O.L."/>
            <person name="Mendonca-Neto R."/>
            <person name="Silva R."/>
            <person name="Teixeira S.M."/>
            <person name="Murta S.M."/>
            <person name="Sincero T.C."/>
            <person name="Mendes T.A."/>
            <person name="Urmenyi T.P."/>
            <person name="Silva V.G."/>
            <person name="da Rocha W.D."/>
            <person name="Andersson B."/>
            <person name="Romanha A.J."/>
            <person name="Steindel M."/>
            <person name="de Vasconcelos A.T."/>
            <person name="Grisard E.C."/>
        </authorList>
    </citation>
    <scope>NUCLEOTIDE SEQUENCE [LARGE SCALE GENOMIC DNA]</scope>
    <source>
        <strain evidence="15 16">SC58</strain>
    </source>
</reference>
<evidence type="ECO:0000256" key="8">
    <source>
        <dbReference type="ARBA" id="ARBA00022857"/>
    </source>
</evidence>
<dbReference type="PROSITE" id="PS50244">
    <property type="entry name" value="S5A_REDUCTASE"/>
    <property type="match status" value="1"/>
</dbReference>